<dbReference type="EMBL" id="JAUQSX010000015">
    <property type="protein sequence ID" value="MDO7849219.1"/>
    <property type="molecule type" value="Genomic_DNA"/>
</dbReference>
<proteinExistence type="predicted"/>
<organism evidence="1 2">
    <name type="scientific">Hymenobacter mellowenesis</name>
    <dbReference type="NCBI Taxonomy" id="3063995"/>
    <lineage>
        <taxon>Bacteria</taxon>
        <taxon>Pseudomonadati</taxon>
        <taxon>Bacteroidota</taxon>
        <taxon>Cytophagia</taxon>
        <taxon>Cytophagales</taxon>
        <taxon>Hymenobacteraceae</taxon>
        <taxon>Hymenobacter</taxon>
    </lineage>
</organism>
<gene>
    <name evidence="1" type="ORF">Q5H92_22840</name>
</gene>
<name>A0ABT9AHA6_9BACT</name>
<keyword evidence="2" id="KW-1185">Reference proteome</keyword>
<dbReference type="Proteomes" id="UP001167796">
    <property type="component" value="Unassembled WGS sequence"/>
</dbReference>
<sequence>MAGTRTNAAAWLAKWLPIFGDNQYQNITEKTFRDKDEDIAATFMAWKDFNPNGAPGIDKRVRFETAAQLATAGGAGDCLEGQDDETFCLGMLAWVEFPEVGPYGTSFRLMYDGNPARTPGDNGVWAYRTGTLVTGSRLPAIWVKLSDPIAGVPTYDYLQTIAGAGGYAFKVGEPIRDFAGTNAEYFFAALQPGPLPAPTAATGDVNWRRIAPEEVATVAPPFFLRISQATAILLDDDVAVQAGVRYAVEFPSGQCVELVGTEARRFPVVGVLNGEPVRVNVHTGAITPADYDDTAVRGLITALQTGKVEVWTVGPVFANRTYLGNGFSGWGFYQPKNDIGTSTTISSAYYNLVVAWPKLYSTLGLSTDGGLTRFAATQAFSTKANLYNAPYFANETAPGATLFPGMGGGQFYSLNGTEVSLDDPAAYPETFGRVNFYRAVGQAASTLKLIQPTTASIEGSSSLILEPGEWLVLRQVLSGYQIPMRGNNLGAAAPGGGSTTMLSEHYTATVAGAQPAIARADAVAYFDVSVNGEALVPGLHYTVSGNTLTLLAAAGVDVGEVVAFSYFKTVGTVVAPATDDPDLHTTTSGNRHTGPDTYFTPRTAFNMKAVDNVASVNYQVSYRDTTNANAWVYGTPRATEAAATADLGAVPAASWAQGVQLRYETVPTDSTKEAQFATNVS</sequence>
<evidence type="ECO:0008006" key="3">
    <source>
        <dbReference type="Google" id="ProtNLM"/>
    </source>
</evidence>
<accession>A0ABT9AHA6</accession>
<comment type="caution">
    <text evidence="1">The sequence shown here is derived from an EMBL/GenBank/DDBJ whole genome shotgun (WGS) entry which is preliminary data.</text>
</comment>
<dbReference type="RefSeq" id="WP_305013887.1">
    <property type="nucleotide sequence ID" value="NZ_JAUQSX010000015.1"/>
</dbReference>
<protein>
    <recommendedName>
        <fullName evidence="3">DUF4815 domain-containing protein</fullName>
    </recommendedName>
</protein>
<evidence type="ECO:0000313" key="2">
    <source>
        <dbReference type="Proteomes" id="UP001167796"/>
    </source>
</evidence>
<evidence type="ECO:0000313" key="1">
    <source>
        <dbReference type="EMBL" id="MDO7849219.1"/>
    </source>
</evidence>
<reference evidence="1" key="1">
    <citation type="submission" date="2023-07" db="EMBL/GenBank/DDBJ databases">
        <authorList>
            <person name="Kim M.K."/>
        </authorList>
    </citation>
    <scope>NUCLEOTIDE SEQUENCE</scope>
    <source>
        <strain evidence="1">M29</strain>
    </source>
</reference>